<dbReference type="Pfam" id="PF00378">
    <property type="entry name" value="ECH_1"/>
    <property type="match status" value="1"/>
</dbReference>
<dbReference type="InterPro" id="IPR045002">
    <property type="entry name" value="Ech1-like"/>
</dbReference>
<evidence type="ECO:0000313" key="3">
    <source>
        <dbReference type="Proteomes" id="UP001596297"/>
    </source>
</evidence>
<dbReference type="EMBL" id="JBHSWD010000001">
    <property type="protein sequence ID" value="MFC6592244.1"/>
    <property type="molecule type" value="Genomic_DNA"/>
</dbReference>
<dbReference type="InterPro" id="IPR029045">
    <property type="entry name" value="ClpP/crotonase-like_dom_sf"/>
</dbReference>
<comment type="caution">
    <text evidence="2">The sequence shown here is derived from an EMBL/GenBank/DDBJ whole genome shotgun (WGS) entry which is preliminary data.</text>
</comment>
<dbReference type="Gene3D" id="3.90.226.10">
    <property type="entry name" value="2-enoyl-CoA Hydratase, Chain A, domain 1"/>
    <property type="match status" value="1"/>
</dbReference>
<dbReference type="Proteomes" id="UP001596297">
    <property type="component" value="Unassembled WGS sequence"/>
</dbReference>
<evidence type="ECO:0000313" key="2">
    <source>
        <dbReference type="EMBL" id="MFC6592244.1"/>
    </source>
</evidence>
<evidence type="ECO:0000256" key="1">
    <source>
        <dbReference type="ARBA" id="ARBA00005254"/>
    </source>
</evidence>
<reference evidence="3" key="1">
    <citation type="journal article" date="2019" name="Int. J. Syst. Evol. Microbiol.">
        <title>The Global Catalogue of Microorganisms (GCM) 10K type strain sequencing project: providing services to taxonomists for standard genome sequencing and annotation.</title>
        <authorList>
            <consortium name="The Broad Institute Genomics Platform"/>
            <consortium name="The Broad Institute Genome Sequencing Center for Infectious Disease"/>
            <person name="Wu L."/>
            <person name="Ma J."/>
        </authorList>
    </citation>
    <scope>NUCLEOTIDE SEQUENCE [LARGE SCALE GENOMIC DNA]</scope>
    <source>
        <strain evidence="3">CGMCC 1.15772</strain>
    </source>
</reference>
<dbReference type="SUPFAM" id="SSF52096">
    <property type="entry name" value="ClpP/crotonase"/>
    <property type="match status" value="1"/>
</dbReference>
<sequence length="237" mass="24585">MTPTTFTLTHSGPVATLTLTTKKGSLPPAFWPEFLAALEQLGTARALILRGQSNFSAGLDVAATLPAIQASGDFWGMVRPMQEAMNALEQLEIPTLAAIESHCIGAGLELAAACDLRLCSRDAQFSLPEVRLGLVADLGGLQQLPALIGRGRTAHLALTGQPVDAQVAADWGLVTAVLETPAALYAHAEALAQDLAGLNPHALSGTKAVLRAGLPLAEGLAQAGEYNAQALRASRPE</sequence>
<comment type="similarity">
    <text evidence="1">Belongs to the enoyl-CoA hydratase/isomerase family.</text>
</comment>
<proteinExistence type="inferred from homology"/>
<dbReference type="CDD" id="cd06558">
    <property type="entry name" value="crotonase-like"/>
    <property type="match status" value="1"/>
</dbReference>
<gene>
    <name evidence="2" type="ORF">ACFP81_09710</name>
</gene>
<name>A0ABW1YDB9_9DEIO</name>
<accession>A0ABW1YDB9</accession>
<keyword evidence="3" id="KW-1185">Reference proteome</keyword>
<protein>
    <submittedName>
        <fullName evidence="2">Enoyl-CoA hydratase/isomerase family protein</fullName>
    </submittedName>
</protein>
<dbReference type="InterPro" id="IPR001753">
    <property type="entry name" value="Enoyl-CoA_hydra/iso"/>
</dbReference>
<organism evidence="2 3">
    <name type="scientific">Deinococcus lacus</name>
    <dbReference type="NCBI Taxonomy" id="392561"/>
    <lineage>
        <taxon>Bacteria</taxon>
        <taxon>Thermotogati</taxon>
        <taxon>Deinococcota</taxon>
        <taxon>Deinococci</taxon>
        <taxon>Deinococcales</taxon>
        <taxon>Deinococcaceae</taxon>
        <taxon>Deinococcus</taxon>
    </lineage>
</organism>
<dbReference type="PANTHER" id="PTHR43149:SF1">
    <property type="entry name" value="DELTA(3,5)-DELTA(2,4)-DIENOYL-COA ISOMERASE, MITOCHONDRIAL"/>
    <property type="match status" value="1"/>
</dbReference>
<dbReference type="RefSeq" id="WP_380083254.1">
    <property type="nucleotide sequence ID" value="NZ_JBHSWD010000001.1"/>
</dbReference>
<dbReference type="PANTHER" id="PTHR43149">
    <property type="entry name" value="ENOYL-COA HYDRATASE"/>
    <property type="match status" value="1"/>
</dbReference>